<dbReference type="AlphaFoldDB" id="A0A1B8ZWG9"/>
<sequence>MKNVIGLLIVGLLCISCRSHHLEFTIKRTIVKVYENDTVKILVADNNDFIEAFKDHNNPEKCRNISLGKKIKFRVIPVSDLSTHRNDFVYILNDSTYFKYNRYFGIYNLKNYCVKSK</sequence>
<gene>
    <name evidence="1" type="ORF">BBI01_04345</name>
</gene>
<dbReference type="EMBL" id="MAYH01000012">
    <property type="protein sequence ID" value="OCA75933.1"/>
    <property type="molecule type" value="Genomic_DNA"/>
</dbReference>
<protein>
    <submittedName>
        <fullName evidence="1">Uncharacterized protein</fullName>
    </submittedName>
</protein>
<accession>A0A1B8ZWG9</accession>
<keyword evidence="2" id="KW-1185">Reference proteome</keyword>
<reference evidence="1 2" key="1">
    <citation type="submission" date="2016-07" db="EMBL/GenBank/DDBJ databases">
        <authorList>
            <person name="Jeong J.-J."/>
            <person name="Kim D.W."/>
            <person name="Sang M.K."/>
            <person name="Choi I.-G."/>
            <person name="Kim K.D."/>
        </authorList>
    </citation>
    <scope>NUCLEOTIDE SEQUENCE [LARGE SCALE GENOMIC DNA]</scope>
    <source>
        <strain evidence="1 2">UTM-3</strain>
    </source>
</reference>
<name>A0A1B8ZWG9_9FLAO</name>
<organism evidence="1 2">
    <name type="scientific">Chryseobacterium artocarpi</name>
    <dbReference type="NCBI Taxonomy" id="1414727"/>
    <lineage>
        <taxon>Bacteria</taxon>
        <taxon>Pseudomonadati</taxon>
        <taxon>Bacteroidota</taxon>
        <taxon>Flavobacteriia</taxon>
        <taxon>Flavobacteriales</taxon>
        <taxon>Weeksellaceae</taxon>
        <taxon>Chryseobacterium group</taxon>
        <taxon>Chryseobacterium</taxon>
    </lineage>
</organism>
<evidence type="ECO:0000313" key="2">
    <source>
        <dbReference type="Proteomes" id="UP000092651"/>
    </source>
</evidence>
<proteinExistence type="predicted"/>
<dbReference type="Proteomes" id="UP000092651">
    <property type="component" value="Unassembled WGS sequence"/>
</dbReference>
<comment type="caution">
    <text evidence="1">The sequence shown here is derived from an EMBL/GenBank/DDBJ whole genome shotgun (WGS) entry which is preliminary data.</text>
</comment>
<evidence type="ECO:0000313" key="1">
    <source>
        <dbReference type="EMBL" id="OCA75933.1"/>
    </source>
</evidence>